<protein>
    <submittedName>
        <fullName evidence="8 9">Uncharacterized protein LOC112046206</fullName>
    </submittedName>
</protein>
<dbReference type="GeneID" id="112046206"/>
<dbReference type="InterPro" id="IPR002893">
    <property type="entry name" value="Znf_MYND"/>
</dbReference>
<gene>
    <name evidence="8 9 10" type="primary">LOC112046206</name>
</gene>
<keyword evidence="1" id="KW-0479">Metal-binding</keyword>
<keyword evidence="3" id="KW-0862">Zinc</keyword>
<name>A0A6J1N033_BICAN</name>
<organism evidence="7 8">
    <name type="scientific">Bicyclus anynana</name>
    <name type="common">Squinting bush brown butterfly</name>
    <dbReference type="NCBI Taxonomy" id="110368"/>
    <lineage>
        <taxon>Eukaryota</taxon>
        <taxon>Metazoa</taxon>
        <taxon>Ecdysozoa</taxon>
        <taxon>Arthropoda</taxon>
        <taxon>Hexapoda</taxon>
        <taxon>Insecta</taxon>
        <taxon>Pterygota</taxon>
        <taxon>Neoptera</taxon>
        <taxon>Endopterygota</taxon>
        <taxon>Lepidoptera</taxon>
        <taxon>Glossata</taxon>
        <taxon>Ditrysia</taxon>
        <taxon>Papilionoidea</taxon>
        <taxon>Nymphalidae</taxon>
        <taxon>Satyrinae</taxon>
        <taxon>Satyrini</taxon>
        <taxon>Mycalesina</taxon>
        <taxon>Bicyclus</taxon>
    </lineage>
</organism>
<dbReference type="GO" id="GO:0008270">
    <property type="term" value="F:zinc ion binding"/>
    <property type="evidence" value="ECO:0007669"/>
    <property type="project" value="UniProtKB-KW"/>
</dbReference>
<evidence type="ECO:0000313" key="9">
    <source>
        <dbReference type="RefSeq" id="XP_023938534.2"/>
    </source>
</evidence>
<accession>A0A6J1N033</accession>
<evidence type="ECO:0000256" key="5">
    <source>
        <dbReference type="SAM" id="MobiDB-lite"/>
    </source>
</evidence>
<dbReference type="KEGG" id="bany:112046206"/>
<dbReference type="RefSeq" id="XP_023938534.2">
    <property type="nucleotide sequence ID" value="XM_024082766.2"/>
</dbReference>
<sequence>MEHATNIDDVYHQMTKYSNEKPIQVTCIFEDSDSDDNSQLPEETALHTASQNENTNSATQQLNTQSFNHNCDNSANEVESRSLLLQYKRLPSDPCPKNHTNVQNEEGTKESQLKEILTSASNVPFSKRMTPNQKNQFVQLLDTVAENLIIITKYYHYFNLKFGINHAARENYLRYKNYYFDQSYSVLVSVFIPHENNQVFINKFINRTIAIANSQSWYLHMTVDELTVFVKGMIKWAKQKKMHQEASANQLQQLISASNAHSNQYILSPNRNSNFETRQTYVNSSLLPVVPPAVFGPTVPPPSNYTTKNNTYEGFNRPPPMYRQPLTSPAPECCEPPPKSCSNVYTKQQTNRSHPMYRPPPQLLEIPPPSRSTSKVNNIDQNKQNPTENHINNICIFSDKISISVDPAIAESVVSKNIRKAPLDRTSKRRKTNDENGYPSALSTNCTAHNNQLPYNIQNHYNPNQSPRISNPDNIMQPINNSSQYCPGIRQNDRESDNMESQPHLSRSVSRDSGFGSPVLCSMLLNNDNNVVFPSDNQKLAPEVPQMSSMNPNNDTSSISGACRICGTSTKYVCLACSKEYYCCSVCQTLDWPRHKIECRTR</sequence>
<evidence type="ECO:0000256" key="2">
    <source>
        <dbReference type="ARBA" id="ARBA00022771"/>
    </source>
</evidence>
<evidence type="ECO:0000313" key="10">
    <source>
        <dbReference type="RefSeq" id="XP_052741375.1"/>
    </source>
</evidence>
<dbReference type="OrthoDB" id="5282002at2759"/>
<keyword evidence="2 4" id="KW-0863">Zinc-finger</keyword>
<evidence type="ECO:0000256" key="4">
    <source>
        <dbReference type="PROSITE-ProRule" id="PRU00134"/>
    </source>
</evidence>
<feature type="domain" description="MYND-type" evidence="6">
    <location>
        <begin position="563"/>
        <end position="599"/>
    </location>
</feature>
<dbReference type="AlphaFoldDB" id="A0A6J1N033"/>
<dbReference type="SUPFAM" id="SSF144232">
    <property type="entry name" value="HIT/MYND zinc finger-like"/>
    <property type="match status" value="1"/>
</dbReference>
<evidence type="ECO:0000256" key="1">
    <source>
        <dbReference type="ARBA" id="ARBA00022723"/>
    </source>
</evidence>
<feature type="compositionally biased region" description="Polar residues" evidence="5">
    <location>
        <begin position="371"/>
        <end position="386"/>
    </location>
</feature>
<dbReference type="Proteomes" id="UP001652582">
    <property type="component" value="Chromosome 14"/>
</dbReference>
<feature type="compositionally biased region" description="Polar residues" evidence="5">
    <location>
        <begin position="463"/>
        <end position="485"/>
    </location>
</feature>
<evidence type="ECO:0000259" key="6">
    <source>
        <dbReference type="PROSITE" id="PS50865"/>
    </source>
</evidence>
<dbReference type="PROSITE" id="PS50865">
    <property type="entry name" value="ZF_MYND_2"/>
    <property type="match status" value="1"/>
</dbReference>
<reference evidence="8 9" key="1">
    <citation type="submission" date="2025-05" db="UniProtKB">
        <authorList>
            <consortium name="RefSeq"/>
        </authorList>
    </citation>
    <scope>IDENTIFICATION</scope>
</reference>
<evidence type="ECO:0000313" key="8">
    <source>
        <dbReference type="RefSeq" id="XP_023938532.2"/>
    </source>
</evidence>
<dbReference type="RefSeq" id="XP_023938532.2">
    <property type="nucleotide sequence ID" value="XM_024082764.2"/>
</dbReference>
<dbReference type="Gene3D" id="6.10.140.2220">
    <property type="match status" value="1"/>
</dbReference>
<dbReference type="PROSITE" id="PS01360">
    <property type="entry name" value="ZF_MYND_1"/>
    <property type="match status" value="1"/>
</dbReference>
<keyword evidence="7" id="KW-1185">Reference proteome</keyword>
<dbReference type="RefSeq" id="XP_052741375.1">
    <property type="nucleotide sequence ID" value="XM_052885415.1"/>
</dbReference>
<feature type="region of interest" description="Disordered" evidence="5">
    <location>
        <begin position="351"/>
        <end position="386"/>
    </location>
</feature>
<feature type="compositionally biased region" description="Pro residues" evidence="5">
    <location>
        <begin position="357"/>
        <end position="370"/>
    </location>
</feature>
<dbReference type="Pfam" id="PF01753">
    <property type="entry name" value="zf-MYND"/>
    <property type="match status" value="1"/>
</dbReference>
<feature type="compositionally biased region" description="Polar residues" evidence="5">
    <location>
        <begin position="499"/>
        <end position="508"/>
    </location>
</feature>
<proteinExistence type="predicted"/>
<feature type="region of interest" description="Disordered" evidence="5">
    <location>
        <begin position="463"/>
        <end position="511"/>
    </location>
</feature>
<feature type="region of interest" description="Disordered" evidence="5">
    <location>
        <begin position="422"/>
        <end position="447"/>
    </location>
</feature>
<evidence type="ECO:0000313" key="7">
    <source>
        <dbReference type="Proteomes" id="UP001652582"/>
    </source>
</evidence>
<evidence type="ECO:0000256" key="3">
    <source>
        <dbReference type="ARBA" id="ARBA00022833"/>
    </source>
</evidence>